<reference evidence="2 3" key="1">
    <citation type="submission" date="2018-05" db="EMBL/GenBank/DDBJ databases">
        <title>Evolution of GPA BGCs.</title>
        <authorList>
            <person name="Waglechner N."/>
            <person name="Wright G.D."/>
        </authorList>
    </citation>
    <scope>NUCLEOTIDE SEQUENCE [LARGE SCALE GENOMIC DNA]</scope>
    <source>
        <strain evidence="2 3">A82846</strain>
    </source>
</reference>
<dbReference type="Proteomes" id="UP000287547">
    <property type="component" value="Unassembled WGS sequence"/>
</dbReference>
<sequence>MTYAETITIAAWILALCAVVVIGSQVWRLTATVRSHATRYLITAVAVIVGFPLVLYSLLILFVYLFV</sequence>
<dbReference type="AlphaFoldDB" id="A0A428ZD64"/>
<proteinExistence type="predicted"/>
<name>A0A428ZD64_KIBAR</name>
<evidence type="ECO:0000256" key="1">
    <source>
        <dbReference type="SAM" id="Phobius"/>
    </source>
</evidence>
<evidence type="ECO:0000313" key="3">
    <source>
        <dbReference type="Proteomes" id="UP000287547"/>
    </source>
</evidence>
<feature type="transmembrane region" description="Helical" evidence="1">
    <location>
        <begin position="40"/>
        <end position="66"/>
    </location>
</feature>
<keyword evidence="1" id="KW-0472">Membrane</keyword>
<comment type="caution">
    <text evidence="2">The sequence shown here is derived from an EMBL/GenBank/DDBJ whole genome shotgun (WGS) entry which is preliminary data.</text>
</comment>
<feature type="transmembrane region" description="Helical" evidence="1">
    <location>
        <begin position="6"/>
        <end position="28"/>
    </location>
</feature>
<keyword evidence="1" id="KW-1133">Transmembrane helix</keyword>
<organism evidence="2 3">
    <name type="scientific">Kibdelosporangium aridum</name>
    <dbReference type="NCBI Taxonomy" id="2030"/>
    <lineage>
        <taxon>Bacteria</taxon>
        <taxon>Bacillati</taxon>
        <taxon>Actinomycetota</taxon>
        <taxon>Actinomycetes</taxon>
        <taxon>Pseudonocardiales</taxon>
        <taxon>Pseudonocardiaceae</taxon>
        <taxon>Kibdelosporangium</taxon>
    </lineage>
</organism>
<dbReference type="OrthoDB" id="9885144at2"/>
<accession>A0A428ZD64</accession>
<gene>
    <name evidence="2" type="ORF">DMH04_15205</name>
</gene>
<keyword evidence="1" id="KW-0812">Transmembrane</keyword>
<protein>
    <submittedName>
        <fullName evidence="2">Uncharacterized protein</fullName>
    </submittedName>
</protein>
<dbReference type="EMBL" id="QHKI01000010">
    <property type="protein sequence ID" value="RSM86017.1"/>
    <property type="molecule type" value="Genomic_DNA"/>
</dbReference>
<evidence type="ECO:0000313" key="2">
    <source>
        <dbReference type="EMBL" id="RSM86017.1"/>
    </source>
</evidence>
<dbReference type="RefSeq" id="WP_037250278.1">
    <property type="nucleotide sequence ID" value="NZ_QHKI01000010.1"/>
</dbReference>